<evidence type="ECO:0000256" key="1">
    <source>
        <dbReference type="SAM" id="Phobius"/>
    </source>
</evidence>
<evidence type="ECO:0000313" key="3">
    <source>
        <dbReference type="Proteomes" id="UP000230732"/>
    </source>
</evidence>
<keyword evidence="1" id="KW-1133">Transmembrane helix</keyword>
<reference evidence="3" key="1">
    <citation type="submission" date="2017-09" db="EMBL/GenBank/DDBJ databases">
        <title>Depth-based differentiation of microbial function through sediment-hosted aquifers and enrichment of novel symbionts in the deep terrestrial subsurface.</title>
        <authorList>
            <person name="Probst A.J."/>
            <person name="Ladd B."/>
            <person name="Jarett J.K."/>
            <person name="Geller-Mcgrath D.E."/>
            <person name="Sieber C.M.K."/>
            <person name="Emerson J.B."/>
            <person name="Anantharaman K."/>
            <person name="Thomas B.C."/>
            <person name="Malmstrom R."/>
            <person name="Stieglmeier M."/>
            <person name="Klingl A."/>
            <person name="Woyke T."/>
            <person name="Ryan C.M."/>
            <person name="Banfield J.F."/>
        </authorList>
    </citation>
    <scope>NUCLEOTIDE SEQUENCE [LARGE SCALE GENOMIC DNA]</scope>
</reference>
<organism evidence="2 3">
    <name type="scientific">Candidatus Yonathbacteria bacterium CG_4_10_14_0_8_um_filter_43_17</name>
    <dbReference type="NCBI Taxonomy" id="1975099"/>
    <lineage>
        <taxon>Bacteria</taxon>
        <taxon>Candidatus Yonathiibacteriota</taxon>
    </lineage>
</organism>
<feature type="transmembrane region" description="Helical" evidence="1">
    <location>
        <begin position="20"/>
        <end position="41"/>
    </location>
</feature>
<evidence type="ECO:0000313" key="2">
    <source>
        <dbReference type="EMBL" id="PIY58186.1"/>
    </source>
</evidence>
<sequence>MEQMNMGTQMPQAPEEKKSVGATVSIVVVVLVLAFGSYYFLKQVPTGSDVLTPSEIQADSAISSLSTQGTSTDLADIQKDLDATDLSGLDAGLSDIAI</sequence>
<accession>A0A2M7Q442</accession>
<proteinExistence type="predicted"/>
<gene>
    <name evidence="2" type="ORF">COY98_03290</name>
</gene>
<dbReference type="AlphaFoldDB" id="A0A2M7Q442"/>
<protein>
    <submittedName>
        <fullName evidence="2">Uncharacterized protein</fullName>
    </submittedName>
</protein>
<dbReference type="Proteomes" id="UP000230732">
    <property type="component" value="Unassembled WGS sequence"/>
</dbReference>
<dbReference type="EMBL" id="PFKX01000046">
    <property type="protein sequence ID" value="PIY58186.1"/>
    <property type="molecule type" value="Genomic_DNA"/>
</dbReference>
<keyword evidence="1" id="KW-0812">Transmembrane</keyword>
<keyword evidence="1" id="KW-0472">Membrane</keyword>
<name>A0A2M7Q442_9BACT</name>
<comment type="caution">
    <text evidence="2">The sequence shown here is derived from an EMBL/GenBank/DDBJ whole genome shotgun (WGS) entry which is preliminary data.</text>
</comment>